<organism evidence="1">
    <name type="scientific">hydrothermal vent metagenome</name>
    <dbReference type="NCBI Taxonomy" id="652676"/>
    <lineage>
        <taxon>unclassified sequences</taxon>
        <taxon>metagenomes</taxon>
        <taxon>ecological metagenomes</taxon>
    </lineage>
</organism>
<name>A0A3B1D4N8_9ZZZZ</name>
<dbReference type="EMBL" id="UOGJ01000119">
    <property type="protein sequence ID" value="VAX37129.1"/>
    <property type="molecule type" value="Genomic_DNA"/>
</dbReference>
<sequence length="217" mass="25392">MDEEVIKLHLGCGTNKKEGWVNIDAVSSCKPDLVHDITQSLPYENLTVDEILAEDLLEHFDKYLRFIVFYEWARVLKIGGTVTIQVPNFKKILFKYFKFGFDNFVDFIFGETLWESKNYIGHFGTHKWGYSEKTLVQFIEQFGIETVSLKTKGLNIHFVGKKVKYLTFKELENIPIYSHANKFGNGADHVSLEVVREKISTYTITSRWFKDTREEKR</sequence>
<dbReference type="AlphaFoldDB" id="A0A3B1D4N8"/>
<dbReference type="SUPFAM" id="SSF53335">
    <property type="entry name" value="S-adenosyl-L-methionine-dependent methyltransferases"/>
    <property type="match status" value="1"/>
</dbReference>
<dbReference type="InterPro" id="IPR029063">
    <property type="entry name" value="SAM-dependent_MTases_sf"/>
</dbReference>
<dbReference type="Gene3D" id="3.40.50.150">
    <property type="entry name" value="Vaccinia Virus protein VP39"/>
    <property type="match status" value="1"/>
</dbReference>
<evidence type="ECO:0000313" key="1">
    <source>
        <dbReference type="EMBL" id="VAX37129.1"/>
    </source>
</evidence>
<protein>
    <recommendedName>
        <fullName evidence="2">Methyltransferase type 11 domain-containing protein</fullName>
    </recommendedName>
</protein>
<accession>A0A3B1D4N8</accession>
<evidence type="ECO:0008006" key="2">
    <source>
        <dbReference type="Google" id="ProtNLM"/>
    </source>
</evidence>
<proteinExistence type="predicted"/>
<reference evidence="1" key="1">
    <citation type="submission" date="2018-06" db="EMBL/GenBank/DDBJ databases">
        <authorList>
            <person name="Zhirakovskaya E."/>
        </authorList>
    </citation>
    <scope>NUCLEOTIDE SEQUENCE</scope>
</reference>
<gene>
    <name evidence="1" type="ORF">MNBD_UNCLBAC01-1630</name>
</gene>